<dbReference type="InterPro" id="IPR013785">
    <property type="entry name" value="Aldolase_TIM"/>
</dbReference>
<dbReference type="InterPro" id="IPR001155">
    <property type="entry name" value="OxRdtase_FMN_N"/>
</dbReference>
<dbReference type="OrthoDB" id="276546at2759"/>
<dbReference type="EMBL" id="BPQB01000001">
    <property type="protein sequence ID" value="GJE84576.1"/>
    <property type="molecule type" value="Genomic_DNA"/>
</dbReference>
<evidence type="ECO:0000259" key="2">
    <source>
        <dbReference type="Pfam" id="PF00724"/>
    </source>
</evidence>
<dbReference type="PANTHER" id="PTHR22893:SF91">
    <property type="entry name" value="NADPH DEHYDROGENASE 2-RELATED"/>
    <property type="match status" value="1"/>
</dbReference>
<dbReference type="GO" id="GO:0016491">
    <property type="term" value="F:oxidoreductase activity"/>
    <property type="evidence" value="ECO:0007669"/>
    <property type="project" value="InterPro"/>
</dbReference>
<organism evidence="3 4">
    <name type="scientific">Phanerochaete sordida</name>
    <dbReference type="NCBI Taxonomy" id="48140"/>
    <lineage>
        <taxon>Eukaryota</taxon>
        <taxon>Fungi</taxon>
        <taxon>Dikarya</taxon>
        <taxon>Basidiomycota</taxon>
        <taxon>Agaricomycotina</taxon>
        <taxon>Agaricomycetes</taxon>
        <taxon>Polyporales</taxon>
        <taxon>Phanerochaetaceae</taxon>
        <taxon>Phanerochaete</taxon>
    </lineage>
</organism>
<evidence type="ECO:0000313" key="4">
    <source>
        <dbReference type="Proteomes" id="UP000703269"/>
    </source>
</evidence>
<keyword evidence="4" id="KW-1185">Reference proteome</keyword>
<evidence type="ECO:0000256" key="1">
    <source>
        <dbReference type="SAM" id="MobiDB-lite"/>
    </source>
</evidence>
<dbReference type="SUPFAM" id="SSF51395">
    <property type="entry name" value="FMN-linked oxidoreductases"/>
    <property type="match status" value="1"/>
</dbReference>
<dbReference type="CDD" id="cd02933">
    <property type="entry name" value="OYE_like_FMN"/>
    <property type="match status" value="1"/>
</dbReference>
<dbReference type="Pfam" id="PF00724">
    <property type="entry name" value="Oxidored_FMN"/>
    <property type="match status" value="1"/>
</dbReference>
<sequence>MPHATKSSLTSHLSVPLALGDLSMRNRNVMASLTRNRSVPTNVPNDLNLEYYVQRAKGGCGLILSEGALVVQQGSEYPHAPGIWNEEQARAWQKITDAVHEHGALMFCQLWHLGRVAHPDMPEQKAAGKPVPGPSAIKASGGKFRDLPGQPGHVVPTPVEDPWTIVEEFKNAAKMAQKAGFDGVELHSANGYLIHQFLDHTSNQRTDMWGGSIENRCRLGLECLKVLIEVWGPARVGIKVNPGAGCNDVGMPFPDTVRTFMHYLTQVSAMKPAYVQLVRYLRKMDVPVEGMDGVFRGVPHDVLRIYGPIIKPHPSALEEHDEATYRGPAMPGPEFDSKNLTPTRLFVNGDLTPEEADKLVAEGIVDAAVFGVPWIGNPDLQKRIERGVPLNRDIDPTTFYTVPEGKDLSFGYTTYPEAKGQLPN</sequence>
<dbReference type="Gene3D" id="3.20.20.70">
    <property type="entry name" value="Aldolase class I"/>
    <property type="match status" value="1"/>
</dbReference>
<dbReference type="PANTHER" id="PTHR22893">
    <property type="entry name" value="NADH OXIDOREDUCTASE-RELATED"/>
    <property type="match status" value="1"/>
</dbReference>
<name>A0A9P3FXV6_9APHY</name>
<dbReference type="GO" id="GO:0010181">
    <property type="term" value="F:FMN binding"/>
    <property type="evidence" value="ECO:0007669"/>
    <property type="project" value="InterPro"/>
</dbReference>
<comment type="caution">
    <text evidence="3">The sequence shown here is derived from an EMBL/GenBank/DDBJ whole genome shotgun (WGS) entry which is preliminary data.</text>
</comment>
<accession>A0A9P3FXV6</accession>
<reference evidence="3 4" key="1">
    <citation type="submission" date="2021-08" db="EMBL/GenBank/DDBJ databases">
        <title>Draft Genome Sequence of Phanerochaete sordida strain YK-624.</title>
        <authorList>
            <person name="Mori T."/>
            <person name="Dohra H."/>
            <person name="Suzuki T."/>
            <person name="Kawagishi H."/>
            <person name="Hirai H."/>
        </authorList>
    </citation>
    <scope>NUCLEOTIDE SEQUENCE [LARGE SCALE GENOMIC DNA]</scope>
    <source>
        <strain evidence="3 4">YK-624</strain>
    </source>
</reference>
<dbReference type="AlphaFoldDB" id="A0A9P3FXV6"/>
<dbReference type="Proteomes" id="UP000703269">
    <property type="component" value="Unassembled WGS sequence"/>
</dbReference>
<evidence type="ECO:0000313" key="3">
    <source>
        <dbReference type="EMBL" id="GJE84576.1"/>
    </source>
</evidence>
<feature type="region of interest" description="Disordered" evidence="1">
    <location>
        <begin position="121"/>
        <end position="158"/>
    </location>
</feature>
<protein>
    <submittedName>
        <fullName evidence="3">Alkene reductase</fullName>
    </submittedName>
</protein>
<gene>
    <name evidence="3" type="ORF">PsYK624_006520</name>
</gene>
<proteinExistence type="predicted"/>
<feature type="domain" description="NADH:flavin oxidoreductase/NADH oxidase N-terminal" evidence="2">
    <location>
        <begin position="15"/>
        <end position="246"/>
    </location>
</feature>
<dbReference type="InterPro" id="IPR045247">
    <property type="entry name" value="Oye-like"/>
</dbReference>